<sequence length="362" mass="38414">MQDNTLRGRRERPVPPGPLQEFAQGLRELRADAGNPSYRAMERKAGYSASALSAAAAGDRLPSLGVTQAYAGACGGDQDEWSRRWHEAKAELDVACAVTMGGETDRGIGAPPSTGAAQRLPRRRVVRLSVSIAVLGLVGLVTAGAFGTDLPSWPVSATKGADTSAGGTRQEVPAAGLGSAVQSAQAAEARTSPVEPVFTAVAGPYCPRDTSRTVRMSGVPGQDGWREDEAPGWTGDGCGNGFLFSNLTYDPQSAERPQNTFQWRFTTGLRGRHQCFVEAYVVKARHAAQRVWYTVRDGFDDDARTVAEFTLDQGARQGAWIPTPFPVAVTSGMVMVEIRDNGLGNTTGDRSMAAGPVRLSCL</sequence>
<evidence type="ECO:0000313" key="3">
    <source>
        <dbReference type="EMBL" id="SDK79918.1"/>
    </source>
</evidence>
<evidence type="ECO:0000313" key="4">
    <source>
        <dbReference type="Proteomes" id="UP000199202"/>
    </source>
</evidence>
<dbReference type="STRING" id="633440.SAMN05421869_11928"/>
<name>A0A1G9EV57_9ACTN</name>
<feature type="transmembrane region" description="Helical" evidence="2">
    <location>
        <begin position="125"/>
        <end position="146"/>
    </location>
</feature>
<dbReference type="AlphaFoldDB" id="A0A1G9EV57"/>
<reference evidence="3 4" key="1">
    <citation type="submission" date="2016-10" db="EMBL/GenBank/DDBJ databases">
        <authorList>
            <person name="de Groot N.N."/>
        </authorList>
    </citation>
    <scope>NUCLEOTIDE SEQUENCE [LARGE SCALE GENOMIC DNA]</scope>
    <source>
        <strain evidence="3 4">CGMCC 4.6533</strain>
    </source>
</reference>
<keyword evidence="2" id="KW-1133">Transmembrane helix</keyword>
<evidence type="ECO:0008006" key="5">
    <source>
        <dbReference type="Google" id="ProtNLM"/>
    </source>
</evidence>
<keyword evidence="2" id="KW-0812">Transmembrane</keyword>
<evidence type="ECO:0000256" key="2">
    <source>
        <dbReference type="SAM" id="Phobius"/>
    </source>
</evidence>
<dbReference type="Proteomes" id="UP000199202">
    <property type="component" value="Unassembled WGS sequence"/>
</dbReference>
<keyword evidence="2" id="KW-0472">Membrane</keyword>
<gene>
    <name evidence="3" type="ORF">SAMN05421869_11928</name>
</gene>
<proteinExistence type="predicted"/>
<dbReference type="OrthoDB" id="3688891at2"/>
<feature type="region of interest" description="Disordered" evidence="1">
    <location>
        <begin position="1"/>
        <end position="20"/>
    </location>
</feature>
<organism evidence="3 4">
    <name type="scientific">Nonomuraea jiangxiensis</name>
    <dbReference type="NCBI Taxonomy" id="633440"/>
    <lineage>
        <taxon>Bacteria</taxon>
        <taxon>Bacillati</taxon>
        <taxon>Actinomycetota</taxon>
        <taxon>Actinomycetes</taxon>
        <taxon>Streptosporangiales</taxon>
        <taxon>Streptosporangiaceae</taxon>
        <taxon>Nonomuraea</taxon>
    </lineage>
</organism>
<accession>A0A1G9EV57</accession>
<evidence type="ECO:0000256" key="1">
    <source>
        <dbReference type="SAM" id="MobiDB-lite"/>
    </source>
</evidence>
<dbReference type="EMBL" id="FNDJ01000019">
    <property type="protein sequence ID" value="SDK79918.1"/>
    <property type="molecule type" value="Genomic_DNA"/>
</dbReference>
<protein>
    <recommendedName>
        <fullName evidence="5">Helix-turn-helix domain-containing protein</fullName>
    </recommendedName>
</protein>
<dbReference type="Pfam" id="PF13560">
    <property type="entry name" value="HTH_31"/>
    <property type="match status" value="1"/>
</dbReference>
<keyword evidence="4" id="KW-1185">Reference proteome</keyword>
<feature type="compositionally biased region" description="Basic and acidic residues" evidence="1">
    <location>
        <begin position="1"/>
        <end position="13"/>
    </location>
</feature>
<dbReference type="RefSeq" id="WP_090941648.1">
    <property type="nucleotide sequence ID" value="NZ_FNDJ01000019.1"/>
</dbReference>